<protein>
    <recommendedName>
        <fullName evidence="8">Lipase maturation factor</fullName>
    </recommendedName>
</protein>
<evidence type="ECO:0000256" key="2">
    <source>
        <dbReference type="ARBA" id="ARBA00005512"/>
    </source>
</evidence>
<feature type="region of interest" description="Disordered" evidence="9">
    <location>
        <begin position="525"/>
        <end position="585"/>
    </location>
</feature>
<comment type="function">
    <text evidence="8">Involved in the maturation of specific proteins in the endoplasmic reticulum.</text>
</comment>
<comment type="caution">
    <text evidence="12">The sequence shown here is derived from an EMBL/GenBank/DDBJ whole genome shotgun (WGS) entry which is preliminary data.</text>
</comment>
<accession>A0A7K4YNY7</accession>
<evidence type="ECO:0000259" key="10">
    <source>
        <dbReference type="Pfam" id="PF06762"/>
    </source>
</evidence>
<keyword evidence="4 8" id="KW-0256">Endoplasmic reticulum</keyword>
<keyword evidence="7" id="KW-0325">Glycoprotein</keyword>
<comment type="similarity">
    <text evidence="2 8">Belongs to the lipase maturation factor family.</text>
</comment>
<dbReference type="OrthoDB" id="5988002at2759"/>
<dbReference type="GO" id="GO:0051604">
    <property type="term" value="P:protein maturation"/>
    <property type="evidence" value="ECO:0007669"/>
    <property type="project" value="InterPro"/>
</dbReference>
<dbReference type="Proteomes" id="UP000551127">
    <property type="component" value="Unassembled WGS sequence"/>
</dbReference>
<feature type="domain" description="Lipase maturation factor 1/2 C-terminal" evidence="11">
    <location>
        <begin position="314"/>
        <end position="456"/>
    </location>
</feature>
<feature type="non-terminal residue" evidence="12">
    <location>
        <position position="585"/>
    </location>
</feature>
<keyword evidence="6 8" id="KW-0472">Membrane</keyword>
<dbReference type="GO" id="GO:0005789">
    <property type="term" value="C:endoplasmic reticulum membrane"/>
    <property type="evidence" value="ECO:0007669"/>
    <property type="project" value="UniProtKB-SubCell"/>
</dbReference>
<feature type="transmembrane region" description="Helical" evidence="8">
    <location>
        <begin position="117"/>
        <end position="134"/>
    </location>
</feature>
<feature type="non-terminal residue" evidence="12">
    <location>
        <position position="1"/>
    </location>
</feature>
<comment type="subcellular location">
    <subcellularLocation>
        <location evidence="1 8">Endoplasmic reticulum membrane</location>
        <topology evidence="1 8">Multi-pass membrane protein</topology>
    </subcellularLocation>
</comment>
<feature type="transmembrane region" description="Helical" evidence="8">
    <location>
        <begin position="179"/>
        <end position="198"/>
    </location>
</feature>
<evidence type="ECO:0000313" key="13">
    <source>
        <dbReference type="Proteomes" id="UP000551127"/>
    </source>
</evidence>
<dbReference type="EMBL" id="VYZL01002832">
    <property type="protein sequence ID" value="NWR60663.1"/>
    <property type="molecule type" value="Genomic_DNA"/>
</dbReference>
<feature type="transmembrane region" description="Helical" evidence="8">
    <location>
        <begin position="263"/>
        <end position="287"/>
    </location>
</feature>
<evidence type="ECO:0000256" key="9">
    <source>
        <dbReference type="SAM" id="MobiDB-lite"/>
    </source>
</evidence>
<evidence type="ECO:0000256" key="8">
    <source>
        <dbReference type="RuleBase" id="RU361229"/>
    </source>
</evidence>
<dbReference type="AlphaFoldDB" id="A0A7K4YNY7"/>
<proteinExistence type="inferred from homology"/>
<dbReference type="InterPro" id="IPR057434">
    <property type="entry name" value="LMF1/2_N"/>
</dbReference>
<dbReference type="Pfam" id="PF25179">
    <property type="entry name" value="LMF1_C"/>
    <property type="match status" value="1"/>
</dbReference>
<sequence length="585" mass="66935">DSLLLEAGFLAVLVAPLHLLKWRSTGWRAHDTVTFWLVRWLLFRLMFASGVVKLTSRCPTWWGLTALTYHYETQCIPTPAAWFAHQLPVWFQKFSVVATYVIEIAIPLLFFTPIRRLRLFAFYSQVLLQVLIILTGNYNFFNALTIVLAFSLLDEEHVGRWLGRSKRRHASTWPPSLRSFLCTLLELSTYGCLIYWSIQYFGLEMKWEKRLLDSKVAFTYHEFTTWLRAVTLPLVGLAFLSLSWEILAALYRCACVRGCCWKLWATLQWAVFSIATVAMFAVSLVPFTYIDYESNGKLWPGIHHMFNAVERFQVVNSYGLFRRMTGVGGRPEVVLEGSYDRQSWTEIEFMYKPGNVSRAPAVVAPHQPRLDWQMWFAALAHHTSSPWFTSFVHRLLQGKEDVVRLVQIDESQYPFSTRPPTYIRAQLYKYWFTSSAEGSRGPVPWWRRQHVQEFFPTVSLGDPALETLLDRHGLKDKMSLKRSADAPLPRLLRFLRQLSHPFSGPAVLWALYLVAATVSLLRALGHRPRGSSPPARHKGSRRGEPGGGEKNGQVRRKEGKEADGHGDGRARGATDGHGDGRARGA</sequence>
<feature type="compositionally biased region" description="Basic residues" evidence="9">
    <location>
        <begin position="525"/>
        <end position="540"/>
    </location>
</feature>
<gene>
    <name evidence="12" type="primary">Lmf2</name>
    <name evidence="12" type="ORF">BUCABY_R09688</name>
</gene>
<feature type="compositionally biased region" description="Basic and acidic residues" evidence="9">
    <location>
        <begin position="555"/>
        <end position="585"/>
    </location>
</feature>
<dbReference type="Pfam" id="PF06762">
    <property type="entry name" value="LMF1"/>
    <property type="match status" value="1"/>
</dbReference>
<evidence type="ECO:0000256" key="3">
    <source>
        <dbReference type="ARBA" id="ARBA00022692"/>
    </source>
</evidence>
<dbReference type="PANTHER" id="PTHR14463">
    <property type="entry name" value="LIPASE MATURATION FACTOR"/>
    <property type="match status" value="1"/>
</dbReference>
<evidence type="ECO:0000256" key="6">
    <source>
        <dbReference type="ARBA" id="ARBA00023136"/>
    </source>
</evidence>
<evidence type="ECO:0000313" key="12">
    <source>
        <dbReference type="EMBL" id="NWR60663.1"/>
    </source>
</evidence>
<evidence type="ECO:0000256" key="4">
    <source>
        <dbReference type="ARBA" id="ARBA00022824"/>
    </source>
</evidence>
<evidence type="ECO:0000256" key="7">
    <source>
        <dbReference type="ARBA" id="ARBA00023180"/>
    </source>
</evidence>
<organism evidence="12 13">
    <name type="scientific">Bucorvus abyssinicus</name>
    <name type="common">Northern ground-hornbill</name>
    <name type="synonym">Abyssinian ground-hornbill</name>
    <dbReference type="NCBI Taxonomy" id="153643"/>
    <lineage>
        <taxon>Eukaryota</taxon>
        <taxon>Metazoa</taxon>
        <taxon>Chordata</taxon>
        <taxon>Craniata</taxon>
        <taxon>Vertebrata</taxon>
        <taxon>Euteleostomi</taxon>
        <taxon>Archelosauria</taxon>
        <taxon>Archosauria</taxon>
        <taxon>Dinosauria</taxon>
        <taxon>Saurischia</taxon>
        <taxon>Theropoda</taxon>
        <taxon>Coelurosauria</taxon>
        <taxon>Aves</taxon>
        <taxon>Neognathae</taxon>
        <taxon>Neoaves</taxon>
        <taxon>Telluraves</taxon>
        <taxon>Coraciimorphae</taxon>
        <taxon>Bucerotiformes</taxon>
        <taxon>Bucorvidae</taxon>
        <taxon>Bucorvus</taxon>
    </lineage>
</organism>
<evidence type="ECO:0000259" key="11">
    <source>
        <dbReference type="Pfam" id="PF25179"/>
    </source>
</evidence>
<comment type="caution">
    <text evidence="8">Lacks conserved residue(s) required for the propagation of feature annotation.</text>
</comment>
<evidence type="ECO:0000256" key="5">
    <source>
        <dbReference type="ARBA" id="ARBA00022989"/>
    </source>
</evidence>
<keyword evidence="5 8" id="KW-1133">Transmembrane helix</keyword>
<reference evidence="12 13" key="1">
    <citation type="submission" date="2019-09" db="EMBL/GenBank/DDBJ databases">
        <title>Bird 10,000 Genomes (B10K) Project - Family phase.</title>
        <authorList>
            <person name="Zhang G."/>
        </authorList>
    </citation>
    <scope>NUCLEOTIDE SEQUENCE [LARGE SCALE GENOMIC DNA]</scope>
    <source>
        <strain evidence="12">B10K-DU-012-80</strain>
    </source>
</reference>
<keyword evidence="13" id="KW-1185">Reference proteome</keyword>
<dbReference type="InterPro" id="IPR009613">
    <property type="entry name" value="LMF"/>
</dbReference>
<keyword evidence="3 8" id="KW-0812">Transmembrane</keyword>
<feature type="transmembrane region" description="Helical" evidence="8">
    <location>
        <begin position="230"/>
        <end position="251"/>
    </location>
</feature>
<dbReference type="PANTHER" id="PTHR14463:SF5">
    <property type="entry name" value="LIPASE MATURATION FACTOR 2"/>
    <property type="match status" value="1"/>
</dbReference>
<feature type="domain" description="Lipase maturation factor 1/2 N-terminal" evidence="10">
    <location>
        <begin position="1"/>
        <end position="158"/>
    </location>
</feature>
<name>A0A7K4YNY7_BUCAB</name>
<evidence type="ECO:0000256" key="1">
    <source>
        <dbReference type="ARBA" id="ARBA00004477"/>
    </source>
</evidence>
<dbReference type="InterPro" id="IPR057433">
    <property type="entry name" value="LMF1/2_C"/>
</dbReference>